<feature type="signal peptide" evidence="8">
    <location>
        <begin position="1"/>
        <end position="30"/>
    </location>
</feature>
<dbReference type="InterPro" id="IPR013783">
    <property type="entry name" value="Ig-like_fold"/>
</dbReference>
<dbReference type="InterPro" id="IPR013784">
    <property type="entry name" value="Carb-bd-like_fold"/>
</dbReference>
<dbReference type="EMBL" id="SDMK01000002">
    <property type="protein sequence ID" value="RXS95024.1"/>
    <property type="molecule type" value="Genomic_DNA"/>
</dbReference>
<dbReference type="OrthoDB" id="101122at2"/>
<dbReference type="InterPro" id="IPR053879">
    <property type="entry name" value="HYDIN_VesB_CFA65-like_Ig"/>
</dbReference>
<dbReference type="Pfam" id="PF22544">
    <property type="entry name" value="HYDIN_VesB_CFA65-like_Ig"/>
    <property type="match status" value="1"/>
</dbReference>
<dbReference type="InterPro" id="IPR014718">
    <property type="entry name" value="GH-type_carb-bd"/>
</dbReference>
<dbReference type="PANTHER" id="PTHR32018">
    <property type="entry name" value="RHAMNOGALACTURONATE LYASE FAMILY PROTEIN"/>
    <property type="match status" value="1"/>
</dbReference>
<dbReference type="CDD" id="cd10316">
    <property type="entry name" value="RGL4_M"/>
    <property type="match status" value="1"/>
</dbReference>
<dbReference type="GO" id="GO:0005975">
    <property type="term" value="P:carbohydrate metabolic process"/>
    <property type="evidence" value="ECO:0007669"/>
    <property type="project" value="InterPro"/>
</dbReference>
<dbReference type="InterPro" id="IPR029411">
    <property type="entry name" value="RG-lyase_III"/>
</dbReference>
<dbReference type="NCBIfam" id="NF012200">
    <property type="entry name" value="choice_anch_D"/>
    <property type="match status" value="1"/>
</dbReference>
<dbReference type="AlphaFoldDB" id="A0A4Q1SCT8"/>
<dbReference type="Pfam" id="PF14683">
    <property type="entry name" value="CBM-like"/>
    <property type="match status" value="1"/>
</dbReference>
<gene>
    <name evidence="12" type="ORF">ESZ00_10370</name>
</gene>
<dbReference type="PANTHER" id="PTHR32018:SF9">
    <property type="entry name" value="RHAMNOGALACTURONATE LYASE B"/>
    <property type="match status" value="1"/>
</dbReference>
<dbReference type="GO" id="GO:0005737">
    <property type="term" value="C:cytoplasm"/>
    <property type="evidence" value="ECO:0007669"/>
    <property type="project" value="UniProtKB-SubCell"/>
</dbReference>
<reference evidence="12 13" key="1">
    <citation type="journal article" date="2016" name="Int. J. Syst. Evol. Microbiol.">
        <title>Acidipila dinghuensis sp. nov., an acidobacterium isolated from forest soil.</title>
        <authorList>
            <person name="Jiang Y.W."/>
            <person name="Wang J."/>
            <person name="Chen M.H."/>
            <person name="Lv Y.Y."/>
            <person name="Qiu L.H."/>
        </authorList>
    </citation>
    <scope>NUCLEOTIDE SEQUENCE [LARGE SCALE GENOMIC DNA]</scope>
    <source>
        <strain evidence="12 13">DHOF10</strain>
    </source>
</reference>
<evidence type="ECO:0000256" key="5">
    <source>
        <dbReference type="ARBA" id="ARBA00023069"/>
    </source>
</evidence>
<organism evidence="12 13">
    <name type="scientific">Silvibacterium dinghuense</name>
    <dbReference type="NCBI Taxonomy" id="1560006"/>
    <lineage>
        <taxon>Bacteria</taxon>
        <taxon>Pseudomonadati</taxon>
        <taxon>Acidobacteriota</taxon>
        <taxon>Terriglobia</taxon>
        <taxon>Terriglobales</taxon>
        <taxon>Acidobacteriaceae</taxon>
        <taxon>Silvibacterium</taxon>
    </lineage>
</organism>
<evidence type="ECO:0000256" key="3">
    <source>
        <dbReference type="ARBA" id="ARBA00022490"/>
    </source>
</evidence>
<dbReference type="Gene3D" id="2.60.40.1120">
    <property type="entry name" value="Carboxypeptidase-like, regulatory domain"/>
    <property type="match status" value="1"/>
</dbReference>
<dbReference type="GO" id="GO:0003824">
    <property type="term" value="F:catalytic activity"/>
    <property type="evidence" value="ECO:0007669"/>
    <property type="project" value="InterPro"/>
</dbReference>
<evidence type="ECO:0000256" key="2">
    <source>
        <dbReference type="ARBA" id="ARBA00004496"/>
    </source>
</evidence>
<evidence type="ECO:0000256" key="6">
    <source>
        <dbReference type="ARBA" id="ARBA00023180"/>
    </source>
</evidence>
<keyword evidence="6" id="KW-0325">Glycoprotein</keyword>
<evidence type="ECO:0000259" key="10">
    <source>
        <dbReference type="Pfam" id="PF14686"/>
    </source>
</evidence>
<dbReference type="InterPro" id="IPR029413">
    <property type="entry name" value="RG-lyase_II"/>
</dbReference>
<evidence type="ECO:0000256" key="4">
    <source>
        <dbReference type="ARBA" id="ARBA00022729"/>
    </source>
</evidence>
<evidence type="ECO:0000313" key="13">
    <source>
        <dbReference type="Proteomes" id="UP000290253"/>
    </source>
</evidence>
<dbReference type="Pfam" id="PF14686">
    <property type="entry name" value="fn3_3"/>
    <property type="match status" value="1"/>
</dbReference>
<evidence type="ECO:0000259" key="11">
    <source>
        <dbReference type="Pfam" id="PF22544"/>
    </source>
</evidence>
<proteinExistence type="predicted"/>
<evidence type="ECO:0000256" key="1">
    <source>
        <dbReference type="ARBA" id="ARBA00004138"/>
    </source>
</evidence>
<keyword evidence="7" id="KW-0966">Cell projection</keyword>
<feature type="domain" description="Rhamnogalacturonan lyase" evidence="10">
    <location>
        <begin position="497"/>
        <end position="565"/>
    </location>
</feature>
<feature type="chain" id="PRO_5020247409" evidence="8">
    <location>
        <begin position="31"/>
        <end position="832"/>
    </location>
</feature>
<keyword evidence="4 8" id="KW-0732">Signal</keyword>
<dbReference type="SUPFAM" id="SSF74650">
    <property type="entry name" value="Galactose mutarotase-like"/>
    <property type="match status" value="1"/>
</dbReference>
<dbReference type="InterPro" id="IPR011013">
    <property type="entry name" value="Gal_mutarotase_sf_dom"/>
</dbReference>
<comment type="caution">
    <text evidence="12">The sequence shown here is derived from an EMBL/GenBank/DDBJ whole genome shotgun (WGS) entry which is preliminary data.</text>
</comment>
<feature type="domain" description="HYDIN/VesB/CFA65-like Ig-like" evidence="11">
    <location>
        <begin position="37"/>
        <end position="127"/>
    </location>
</feature>
<dbReference type="InterPro" id="IPR051850">
    <property type="entry name" value="Polysacch_Lyase_4"/>
</dbReference>
<keyword evidence="5" id="KW-0969">Cilium</keyword>
<evidence type="ECO:0000256" key="7">
    <source>
        <dbReference type="ARBA" id="ARBA00023273"/>
    </source>
</evidence>
<dbReference type="GO" id="GO:0030246">
    <property type="term" value="F:carbohydrate binding"/>
    <property type="evidence" value="ECO:0007669"/>
    <property type="project" value="InterPro"/>
</dbReference>
<evidence type="ECO:0000256" key="8">
    <source>
        <dbReference type="SAM" id="SignalP"/>
    </source>
</evidence>
<dbReference type="Gene3D" id="2.60.40.10">
    <property type="entry name" value="Immunoglobulins"/>
    <property type="match status" value="1"/>
</dbReference>
<sequence>MRTQQFLLRMRWSSLLLAAFSLSSTSAVFAQNAASPLQLSSSALKFSSIAAGSTSLASLTLKNTGHASISIDSIALHEGDENAFSLSSACGQALAAGASCTASVTFSPLTPGQYAAELEVTSSDGSAQVPMEATATPPTITIDTSSATDWKINNGVFAIDFNPGAGNIYSMTMNSTGDQMVDTTNLNSNGQPKGFYMDNSGFGTASATTTGYANVPADGDMPGYLDWWVTYTSGSTLAYTYSEHWVVTAGDPGLHVYFVANHSTSDIAGSIGQVQWVFRDSLTAFTNTYSVDASVNNPGVTTVPLPSSSEMFSTDPGRDVQDATVDLHGFALPAGFTREFYTKYDHAGYEYLHRAHGLYGGKYGIWAVFPSKESMVGGPTKQDLYFTGNLLMIEAYSDHLDNPMTLTTAEGTASTRLFGPFYVRFNQLGRSWSQPGRQLATADDLYADALRASHGFRSFYDHETQLLDAGYVPSDSRGGVSVQVKGLARLGSTPTKAAWAVLSDPEKNVQLSSAGAQYWADITQSGRAEFKGVIPGTYRLSVFVLGQFGEYRQDGIVVTAGQTTAVPAVQFTPENFGETVFRIGIPDRSSHEFLHGHDSRGFDYKDYWGSYNYWEDFAANSGSVVYNATAGPAGAATNNWEAWNYDHWGVFDPGLYDATNDTTDNYENTIPSYVASLSGASGSNGVSTRTPVWTVHFATPADAANYSYAVLSVALACDYGSYVVKLNGTTRTWGYRSTVASDCSVRSGLSGYYQWVVFQFPASALSAAGADNVMTIGVSQTYGAMDDALRLELTNTSAAPTSTNWYDYEYVSTSSTSSTSNNVAADDAVNNP</sequence>
<evidence type="ECO:0000313" key="12">
    <source>
        <dbReference type="EMBL" id="RXS95024.1"/>
    </source>
</evidence>
<name>A0A4Q1SCT8_9BACT</name>
<evidence type="ECO:0000259" key="9">
    <source>
        <dbReference type="Pfam" id="PF14683"/>
    </source>
</evidence>
<accession>A0A4Q1SCT8</accession>
<keyword evidence="13" id="KW-1185">Reference proteome</keyword>
<comment type="subcellular location">
    <subcellularLocation>
        <location evidence="1">Cell projection</location>
        <location evidence="1">Cilium</location>
    </subcellularLocation>
    <subcellularLocation>
        <location evidence="2">Cytoplasm</location>
    </subcellularLocation>
</comment>
<feature type="domain" description="Rhamnogalacturonan lyase" evidence="9">
    <location>
        <begin position="579"/>
        <end position="791"/>
    </location>
</feature>
<dbReference type="SUPFAM" id="SSF49452">
    <property type="entry name" value="Starch-binding domain-like"/>
    <property type="match status" value="1"/>
</dbReference>
<dbReference type="RefSeq" id="WP_129208193.1">
    <property type="nucleotide sequence ID" value="NZ_BMGU01000003.1"/>
</dbReference>
<dbReference type="Gene3D" id="2.70.98.10">
    <property type="match status" value="1"/>
</dbReference>
<dbReference type="Proteomes" id="UP000290253">
    <property type="component" value="Unassembled WGS sequence"/>
</dbReference>
<protein>
    <submittedName>
        <fullName evidence="12">Choice-of-anchor D domain-containing protein</fullName>
    </submittedName>
</protein>
<keyword evidence="3" id="KW-0963">Cytoplasm</keyword>